<feature type="domain" description="N-acetyltransferase" evidence="1">
    <location>
        <begin position="125"/>
        <end position="248"/>
    </location>
</feature>
<dbReference type="Gene3D" id="3.40.630.110">
    <property type="entry name" value="GNAT acetyltransferase-like"/>
    <property type="match status" value="1"/>
</dbReference>
<keyword evidence="2" id="KW-0808">Transferase</keyword>
<dbReference type="SUPFAM" id="SSF55729">
    <property type="entry name" value="Acyl-CoA N-acyltransferases (Nat)"/>
    <property type="match status" value="1"/>
</dbReference>
<sequence length="248" mass="28044">MAEQMRQVASLFGDWPETIIWTCLEGRMGQIHVDDSQSPQSALALYGRQSFFGFLAGKPNMDLLKICEGKDIILVPQNQAWSDLIEGTYGDNIRSFTRYATKKDTSFDLGHLQKLIDALPEEFDLKVIDCNLYDACLVEDWSRDLVDNYADVEQFLDLGLGYVILHKEQVVSGASSYASYSGGIEIEVDTREDYRGLGLARACAAQLILACLDRNLYPSWDAHTLTSLKLAEKLGYQLDKPYQAYEWR</sequence>
<dbReference type="Gene3D" id="3.40.630.30">
    <property type="match status" value="1"/>
</dbReference>
<dbReference type="RefSeq" id="WP_044758279.1">
    <property type="nucleotide sequence ID" value="NZ_CEEJ01000003.1"/>
</dbReference>
<dbReference type="EMBL" id="FIGZ01000033">
    <property type="protein sequence ID" value="CYV20685.1"/>
    <property type="molecule type" value="Genomic_DNA"/>
</dbReference>
<dbReference type="PANTHER" id="PTHR31143:SF2">
    <property type="entry name" value="FR47-LIKE DOMAIN-CONTAINING PROTEIN-RELATED"/>
    <property type="match status" value="1"/>
</dbReference>
<dbReference type="InterPro" id="IPR000182">
    <property type="entry name" value="GNAT_dom"/>
</dbReference>
<dbReference type="InterPro" id="IPR042573">
    <property type="entry name" value="GNAT_acetyltra_N"/>
</dbReference>
<evidence type="ECO:0000313" key="2">
    <source>
        <dbReference type="EMBL" id="CYV20685.1"/>
    </source>
</evidence>
<dbReference type="PROSITE" id="PS51186">
    <property type="entry name" value="GNAT"/>
    <property type="match status" value="1"/>
</dbReference>
<dbReference type="GO" id="GO:0016747">
    <property type="term" value="F:acyltransferase activity, transferring groups other than amino-acyl groups"/>
    <property type="evidence" value="ECO:0007669"/>
    <property type="project" value="InterPro"/>
</dbReference>
<dbReference type="Proteomes" id="UP000072083">
    <property type="component" value="Unassembled WGS sequence"/>
</dbReference>
<dbReference type="InterPro" id="IPR016181">
    <property type="entry name" value="Acyl_CoA_acyltransferase"/>
</dbReference>
<dbReference type="Pfam" id="PF12746">
    <property type="entry name" value="GNAT_acetyltran"/>
    <property type="match status" value="1"/>
</dbReference>
<reference evidence="2 3" key="1">
    <citation type="submission" date="2016-02" db="EMBL/GenBank/DDBJ databases">
        <authorList>
            <consortium name="Pathogen Informatics"/>
        </authorList>
    </citation>
    <scope>NUCLEOTIDE SEQUENCE [LARGE SCALE GENOMIC DNA]</scope>
    <source>
        <strain evidence="2 3">LSS44</strain>
    </source>
</reference>
<evidence type="ECO:0000313" key="3">
    <source>
        <dbReference type="Proteomes" id="UP000072083"/>
    </source>
</evidence>
<name>A0A0Z8HP98_STRSU</name>
<evidence type="ECO:0000259" key="1">
    <source>
        <dbReference type="PROSITE" id="PS51186"/>
    </source>
</evidence>
<gene>
    <name evidence="2" type="ORF">ERS132406_02030</name>
</gene>
<dbReference type="InterPro" id="IPR027365">
    <property type="entry name" value="GNAT_acetyltra_YdfB-like"/>
</dbReference>
<proteinExistence type="predicted"/>
<dbReference type="AlphaFoldDB" id="A0A0Z8HP98"/>
<dbReference type="PANTHER" id="PTHR31143">
    <property type="match status" value="1"/>
</dbReference>
<accession>A0A0Z8HP98</accession>
<protein>
    <submittedName>
        <fullName evidence="2">Acetyltransferase (GNAT) family protein</fullName>
    </submittedName>
</protein>
<organism evidence="2 3">
    <name type="scientific">Streptococcus suis</name>
    <dbReference type="NCBI Taxonomy" id="1307"/>
    <lineage>
        <taxon>Bacteria</taxon>
        <taxon>Bacillati</taxon>
        <taxon>Bacillota</taxon>
        <taxon>Bacilli</taxon>
        <taxon>Lactobacillales</taxon>
        <taxon>Streptococcaceae</taxon>
        <taxon>Streptococcus</taxon>
    </lineage>
</organism>